<gene>
    <name evidence="7" type="ORF">MENT_LOCUS49972</name>
</gene>
<feature type="region of interest" description="Disordered" evidence="3">
    <location>
        <begin position="1012"/>
        <end position="1031"/>
    </location>
</feature>
<dbReference type="GO" id="GO:0005085">
    <property type="term" value="F:guanyl-nucleotide exchange factor activity"/>
    <property type="evidence" value="ECO:0007669"/>
    <property type="project" value="InterPro"/>
</dbReference>
<dbReference type="OrthoDB" id="27823at2759"/>
<dbReference type="InterPro" id="IPR035899">
    <property type="entry name" value="DBL_dom_sf"/>
</dbReference>
<feature type="compositionally biased region" description="Low complexity" evidence="3">
    <location>
        <begin position="1168"/>
        <end position="1183"/>
    </location>
</feature>
<dbReference type="GO" id="GO:0005737">
    <property type="term" value="C:cytoplasm"/>
    <property type="evidence" value="ECO:0007669"/>
    <property type="project" value="TreeGrafter"/>
</dbReference>
<evidence type="ECO:0000313" key="7">
    <source>
        <dbReference type="EMBL" id="CAD2196778.1"/>
    </source>
</evidence>
<feature type="transmembrane region" description="Helical" evidence="4">
    <location>
        <begin position="39"/>
        <end position="63"/>
    </location>
</feature>
<feature type="domain" description="SH3" evidence="5">
    <location>
        <begin position="183"/>
        <end position="244"/>
    </location>
</feature>
<protein>
    <submittedName>
        <fullName evidence="7">Uncharacterized protein</fullName>
    </submittedName>
</protein>
<dbReference type="AlphaFoldDB" id="A0A6V7XBZ0"/>
<dbReference type="Proteomes" id="UP000580250">
    <property type="component" value="Unassembled WGS sequence"/>
</dbReference>
<dbReference type="Gene3D" id="1.20.900.10">
    <property type="entry name" value="Dbl homology (DH) domain"/>
    <property type="match status" value="1"/>
</dbReference>
<evidence type="ECO:0000256" key="1">
    <source>
        <dbReference type="ARBA" id="ARBA00022443"/>
    </source>
</evidence>
<keyword evidence="4" id="KW-1133">Transmembrane helix</keyword>
<feature type="transmembrane region" description="Helical" evidence="4">
    <location>
        <begin position="75"/>
        <end position="94"/>
    </location>
</feature>
<evidence type="ECO:0000256" key="4">
    <source>
        <dbReference type="SAM" id="Phobius"/>
    </source>
</evidence>
<evidence type="ECO:0000256" key="3">
    <source>
        <dbReference type="SAM" id="MobiDB-lite"/>
    </source>
</evidence>
<accession>A0A6V7XBZ0</accession>
<dbReference type="SMART" id="SM00326">
    <property type="entry name" value="SH3"/>
    <property type="match status" value="3"/>
</dbReference>
<comment type="caution">
    <text evidence="7">The sequence shown here is derived from an EMBL/GenBank/DDBJ whole genome shotgun (WGS) entry which is preliminary data.</text>
</comment>
<dbReference type="PROSITE" id="PS50002">
    <property type="entry name" value="SH3"/>
    <property type="match status" value="3"/>
</dbReference>
<dbReference type="SUPFAM" id="SSF48065">
    <property type="entry name" value="DBL homology domain (DH-domain)"/>
    <property type="match status" value="1"/>
</dbReference>
<evidence type="ECO:0000256" key="2">
    <source>
        <dbReference type="PROSITE-ProRule" id="PRU00192"/>
    </source>
</evidence>
<feature type="domain" description="SH3" evidence="5">
    <location>
        <begin position="99"/>
        <end position="160"/>
    </location>
</feature>
<dbReference type="PANTHER" id="PTHR22834:SF20">
    <property type="entry name" value="SH3 DOMAIN-CONTAINING PROTEIN"/>
    <property type="match status" value="1"/>
</dbReference>
<dbReference type="InterPro" id="IPR051492">
    <property type="entry name" value="Dynamin-Rho_GEF"/>
</dbReference>
<organism evidence="7 8">
    <name type="scientific">Meloidogyne enterolobii</name>
    <name type="common">Root-knot nematode worm</name>
    <name type="synonym">Meloidogyne mayaguensis</name>
    <dbReference type="NCBI Taxonomy" id="390850"/>
    <lineage>
        <taxon>Eukaryota</taxon>
        <taxon>Metazoa</taxon>
        <taxon>Ecdysozoa</taxon>
        <taxon>Nematoda</taxon>
        <taxon>Chromadorea</taxon>
        <taxon>Rhabditida</taxon>
        <taxon>Tylenchina</taxon>
        <taxon>Tylenchomorpha</taxon>
        <taxon>Tylenchoidea</taxon>
        <taxon>Meloidogynidae</taxon>
        <taxon>Meloidogyninae</taxon>
        <taxon>Meloidogyne</taxon>
    </lineage>
</organism>
<feature type="region of interest" description="Disordered" evidence="3">
    <location>
        <begin position="1145"/>
        <end position="1193"/>
    </location>
</feature>
<evidence type="ECO:0000313" key="8">
    <source>
        <dbReference type="Proteomes" id="UP000580250"/>
    </source>
</evidence>
<dbReference type="SUPFAM" id="SSF103657">
    <property type="entry name" value="BAR/IMD domain-like"/>
    <property type="match status" value="1"/>
</dbReference>
<reference evidence="7 8" key="1">
    <citation type="submission" date="2020-08" db="EMBL/GenBank/DDBJ databases">
        <authorList>
            <person name="Koutsovoulos G."/>
            <person name="Danchin GJ E."/>
        </authorList>
    </citation>
    <scope>NUCLEOTIDE SEQUENCE [LARGE SCALE GENOMIC DNA]</scope>
</reference>
<evidence type="ECO:0000259" key="6">
    <source>
        <dbReference type="PROSITE" id="PS50010"/>
    </source>
</evidence>
<dbReference type="InterPro" id="IPR000219">
    <property type="entry name" value="DH_dom"/>
</dbReference>
<feature type="domain" description="DH" evidence="6">
    <location>
        <begin position="353"/>
        <end position="576"/>
    </location>
</feature>
<dbReference type="InterPro" id="IPR036028">
    <property type="entry name" value="SH3-like_dom_sf"/>
</dbReference>
<evidence type="ECO:0000259" key="5">
    <source>
        <dbReference type="PROSITE" id="PS50002"/>
    </source>
</evidence>
<dbReference type="InterPro" id="IPR001452">
    <property type="entry name" value="SH3_domain"/>
</dbReference>
<dbReference type="EMBL" id="CAJEWN010001358">
    <property type="protein sequence ID" value="CAD2196778.1"/>
    <property type="molecule type" value="Genomic_DNA"/>
</dbReference>
<dbReference type="Gene3D" id="1.20.1270.60">
    <property type="entry name" value="Arfaptin homology (AH) domain/BAR domain"/>
    <property type="match status" value="1"/>
</dbReference>
<proteinExistence type="predicted"/>
<dbReference type="Pfam" id="PF07653">
    <property type="entry name" value="SH3_2"/>
    <property type="match status" value="1"/>
</dbReference>
<feature type="compositionally biased region" description="Polar residues" evidence="3">
    <location>
        <begin position="1022"/>
        <end position="1031"/>
    </location>
</feature>
<dbReference type="PROSITE" id="PS50010">
    <property type="entry name" value="DH_2"/>
    <property type="match status" value="1"/>
</dbReference>
<dbReference type="SMART" id="SM00325">
    <property type="entry name" value="RhoGEF"/>
    <property type="match status" value="1"/>
</dbReference>
<keyword evidence="1 2" id="KW-0728">SH3 domain</keyword>
<dbReference type="Gene3D" id="2.30.30.40">
    <property type="entry name" value="SH3 Domains"/>
    <property type="match status" value="3"/>
</dbReference>
<name>A0A6V7XBZ0_MELEN</name>
<dbReference type="InterPro" id="IPR027267">
    <property type="entry name" value="AH/BAR_dom_sf"/>
</dbReference>
<feature type="domain" description="SH3" evidence="5">
    <location>
        <begin position="1210"/>
        <end position="1278"/>
    </location>
</feature>
<sequence>MTLATKWPATRWACDKVACDKVVATRWSRQGGPRQGGPYPQFNCCCIFYVDISYNYVIIYIILSNFIWSRQLSCSFVQNFIFIFLLFYFNLYLFSRMSKDRPYCKALYDFRSEYPGELNFTANELIYIDKKINEEWLSGESQKSGQKGIFPISFVEIILNEQEISKFPPSQSDPILSSEGFSNSIGVATVLYDFEGRFEDELSVKAGDSIQVSSIIDNEWAKCRDPTTGQSGIVPQSFLHIFLDGLESPKEMSQISSKNEENSFNSITFYDQPPSNSSTSISSMSNFASSNVSDWPNPWETSNVSINNSNVFNNVFSLPPPRPPPPNPILRQTSFAESANEVSNLNSRFIQNDRRKSLTSIKEDEQQYQSLINPAGNAFTNPLIPQLETINGSDTKSKVLLDFLNTEQIYLFDLQTWQNCVNESGNLTKSEKEALTKEYPALEKLCQSIISALTSQKDLPADVQSLGSKFMELKSQFYSTFSKHFRSVENINLMIENENNSNFNRALQLCVQQMRERGSNIFDVSTAISRPIQRCLKYPLYIGELLKNTPINHPDHPKLMEALRQLGDLASRMNESKRRKELVRKYNTQEQLTISERLARINMHSLLKKSNRLKYRINRTMGFGTIRDSEFDYLVQLLEDAERRLCKFLYCAQLYRKHIALAARKHEDSYKGFCQVQDEKVVKEFAKMLRRVDEICGKYLRDFDQKILVEGKRLVRSELTKLIHKRFDKLADFEVVKASNKNQDEVEKCRNEFEALNNQIKGQLPSVISTINTQVLQLVQKVNEIHQQFLTQMDEWYYKERPEKVRHYAHTVPPFITNLSVSVKNVLLEMDKIAAYLYQRQTIAENAPFLARRKSLRLSFRAKSANQKKISSSQQQQISSLNSRLRQQSEKERDALFKICHTQNQSGQLRKVTRDWQNSEMVLKQGDLVLVKEHRQDGFCLCDNAVSNGLVPVDVLIPLNMCNESTNHALIEDEIQQKINKPKEELKEFPSQQQKQQASWIDLLKTDFSDSQSSSSNISYPPKQQLNKTQKSNLNGEKDLIDLEDNLIDFDSPPKVPTSKEPTIIDLSGQNKSKTFEQQSINHNIQNEQFCQNNLSELFDFLSCEQSLPSLNSHNKTQFSTTFDSSSNQQTPVTFFDSYTNPEADFNINIQPNRIAPPPPTQKKRGRTPNNNSDSQQNSPTNSIISTQYYSIPPPSTDFSQSNNQNILPHNDNFAICLFDFEPSVGNESRQISVKRGETVEVIRRHDFAGNTQWWLVKRLRDSAQGFVPANYLNIEEHT</sequence>
<keyword evidence="4" id="KW-0812">Transmembrane</keyword>
<dbReference type="PANTHER" id="PTHR22834">
    <property type="entry name" value="NUCLEAR FUSION PROTEIN FUS2"/>
    <property type="match status" value="1"/>
</dbReference>
<dbReference type="SUPFAM" id="SSF50044">
    <property type="entry name" value="SH3-domain"/>
    <property type="match status" value="3"/>
</dbReference>
<dbReference type="Pfam" id="PF00621">
    <property type="entry name" value="RhoGEF"/>
    <property type="match status" value="1"/>
</dbReference>
<keyword evidence="4" id="KW-0472">Membrane</keyword>
<dbReference type="Pfam" id="PF00018">
    <property type="entry name" value="SH3_1"/>
    <property type="match status" value="2"/>
</dbReference>